<dbReference type="RefSeq" id="WP_165761523.1">
    <property type="nucleotide sequence ID" value="NZ_FWFY01000025.1"/>
</dbReference>
<dbReference type="UniPathway" id="UPA00694"/>
<dbReference type="EMBL" id="FWFY01000025">
    <property type="protein sequence ID" value="SLN72499.1"/>
    <property type="molecule type" value="Genomic_DNA"/>
</dbReference>
<protein>
    <recommendedName>
        <fullName evidence="1">Cyclic di-GMP-binding protein</fullName>
    </recommendedName>
    <alternativeName>
        <fullName evidence="1">Cellulose synthase regulatory subunit</fullName>
    </alternativeName>
</protein>
<dbReference type="Pfam" id="PF03170">
    <property type="entry name" value="BcsB"/>
    <property type="match status" value="2"/>
</dbReference>
<dbReference type="GO" id="GO:0030244">
    <property type="term" value="P:cellulose biosynthetic process"/>
    <property type="evidence" value="ECO:0007669"/>
    <property type="project" value="UniProtKB-KW"/>
</dbReference>
<sequence>MTFPHPQKASHGLRTGTTALGLVLGFMAAQAQAQDLTQSLISPQGDAQIRLSFAETATPASRISLSLLDVMEPARETTQQFPDAAIRLQFGGSEMTHETIAVSETEAGVLREMRLASLWPLEAEQARQGRLRLAGEQAGADLLLFAAEGAMPKALVLSTVSSAYVLPGASSLRVLVEGREIGTLRPENISGLSGARLPLPEGALQPGVNRLRIEAVHAHRHACGGDAAYDLWTDLDLATSGAEFDTAGLRSDASGFLAQIAAARGAGQPITFHRPADGSLDMAALKVAQKLGQLSGGGFDIATADAATPATPEGVSVVLRSGPIATVQPQVGTTGATLILQSGPEGLPDLEAALGAGIATEVPPMLNTGLPVALADLGFTEQLITDHLWEEGLAFELPRDWHIATNARAELALRFANAEALPEGARLRVLVNGEPVRLVPLHDKLHQPDVPLSVRFSSALLQAGRNVLGFEVFVPGDPGDAPCPTEKRLNVSIDAGSTLFVPASPKMSMAGLAAQIDRLDATALLPALRATGDEAAAGEILRLAMALPHAPDEEGGTRLVLNGGGDVDPATFGDLWSSRETVRTALQQAPTNDAPQLNVATVQDTAIPATTRMSLLAAPELVARARHEVSALRDFLTDLVFPDPKRDLAEWMQANQGQALLYQLDPADPETLHLALAPDAEPGEVAAALERARLRDVPLRGQAALLSWDGEWLSWSDSERLPQLHEALRPANLRAVAGNYASARPSVFVAAMLGLTLMSVLAAFSFILSTRSRR</sequence>
<evidence type="ECO:0000256" key="1">
    <source>
        <dbReference type="RuleBase" id="RU365021"/>
    </source>
</evidence>
<proteinExistence type="inferred from homology"/>
<dbReference type="GO" id="GO:0006011">
    <property type="term" value="P:UDP-alpha-D-glucose metabolic process"/>
    <property type="evidence" value="ECO:0007669"/>
    <property type="project" value="InterPro"/>
</dbReference>
<comment type="function">
    <text evidence="1">Binds the cellulose synthase activator, bis-(3'-5') cyclic diguanylic acid (c-di-GMP).</text>
</comment>
<keyword evidence="1" id="KW-0812">Transmembrane</keyword>
<organism evidence="3 4">
    <name type="scientific">Limimaricola soesokkakensis</name>
    <dbReference type="NCBI Taxonomy" id="1343159"/>
    <lineage>
        <taxon>Bacteria</taxon>
        <taxon>Pseudomonadati</taxon>
        <taxon>Pseudomonadota</taxon>
        <taxon>Alphaproteobacteria</taxon>
        <taxon>Rhodobacterales</taxon>
        <taxon>Paracoccaceae</taxon>
        <taxon>Limimaricola</taxon>
    </lineage>
</organism>
<feature type="domain" description="Cellulose synthase subunit B-like C-terminal" evidence="2">
    <location>
        <begin position="638"/>
        <end position="771"/>
    </location>
</feature>
<keyword evidence="1" id="KW-0997">Cell inner membrane</keyword>
<comment type="subcellular location">
    <subcellularLocation>
        <location evidence="1">Cell inner membrane</location>
    </subcellularLocation>
</comment>
<feature type="chain" id="PRO_5015212482" description="Cyclic di-GMP-binding protein" evidence="1">
    <location>
        <begin position="34"/>
        <end position="774"/>
    </location>
</feature>
<dbReference type="InterPro" id="IPR048861">
    <property type="entry name" value="BscB-like_C"/>
</dbReference>
<keyword evidence="1" id="KW-1133">Transmembrane helix</keyword>
<comment type="subunit">
    <text evidence="1">Tightly associated with the cellulose synthase catalytic subunit.</text>
</comment>
<keyword evidence="1" id="KW-0973">c-di-GMP</keyword>
<feature type="signal peptide" evidence="1">
    <location>
        <begin position="1"/>
        <end position="33"/>
    </location>
</feature>
<accession>A0A1X7A9X2</accession>
<dbReference type="Pfam" id="PF20916">
    <property type="entry name" value="BscB_a-b"/>
    <property type="match status" value="1"/>
</dbReference>
<evidence type="ECO:0000313" key="4">
    <source>
        <dbReference type="Proteomes" id="UP000193495"/>
    </source>
</evidence>
<dbReference type="Gene3D" id="3.30.379.30">
    <property type="match status" value="1"/>
</dbReference>
<keyword evidence="1" id="KW-0732">Signal</keyword>
<name>A0A1X7A9X2_9RHOB</name>
<evidence type="ECO:0000259" key="2">
    <source>
        <dbReference type="Pfam" id="PF20916"/>
    </source>
</evidence>
<keyword evidence="1" id="KW-1003">Cell membrane</keyword>
<evidence type="ECO:0000313" key="3">
    <source>
        <dbReference type="EMBL" id="SLN72499.1"/>
    </source>
</evidence>
<dbReference type="InterPro" id="IPR018513">
    <property type="entry name" value="Cell_synthase_bac"/>
</dbReference>
<keyword evidence="1" id="KW-0472">Membrane</keyword>
<dbReference type="Gene3D" id="1.20.5.4520">
    <property type="match status" value="1"/>
</dbReference>
<gene>
    <name evidence="3" type="ORF">LOS8367_03704</name>
</gene>
<reference evidence="3 4" key="1">
    <citation type="submission" date="2017-03" db="EMBL/GenBank/DDBJ databases">
        <authorList>
            <person name="Afonso C.L."/>
            <person name="Miller P.J."/>
            <person name="Scott M.A."/>
            <person name="Spackman E."/>
            <person name="Goraichik I."/>
            <person name="Dimitrov K.M."/>
            <person name="Suarez D.L."/>
            <person name="Swayne D.E."/>
        </authorList>
    </citation>
    <scope>NUCLEOTIDE SEQUENCE [LARGE SCALE GENOMIC DNA]</scope>
    <source>
        <strain evidence="3 4">CECT 8367</strain>
    </source>
</reference>
<dbReference type="AlphaFoldDB" id="A0A1X7A9X2"/>
<feature type="transmembrane region" description="Helical" evidence="1">
    <location>
        <begin position="747"/>
        <end position="768"/>
    </location>
</feature>
<dbReference type="GO" id="GO:0005886">
    <property type="term" value="C:plasma membrane"/>
    <property type="evidence" value="ECO:0007669"/>
    <property type="project" value="UniProtKB-SubCell"/>
</dbReference>
<comment type="similarity">
    <text evidence="1">Belongs to the AcsB/BcsB family.</text>
</comment>
<comment type="pathway">
    <text evidence="1">Glycan metabolism; bacterial cellulose biosynthesis.</text>
</comment>
<dbReference type="Proteomes" id="UP000193495">
    <property type="component" value="Unassembled WGS sequence"/>
</dbReference>
<keyword evidence="1" id="KW-0135">Cellulose biosynthesis</keyword>
<dbReference type="Gene3D" id="2.60.120.260">
    <property type="entry name" value="Galactose-binding domain-like"/>
    <property type="match status" value="2"/>
</dbReference>